<sequence length="183" mass="21207">MSKFLAVFRQFLEKRPILGNCVVYGTLCVAAETSQQLLNYKILEKPPKPLDTGTIARYVVYGTSIGGPLIANWYTFLDKKFPGTAMKTIGKKMLADQFFFSPQLLVVFYVSMSIMEWKQDLFEECRNKFFQTYLANCLFWIPCQTINFTFVPNVYRVTYIGICSFAWINILCYIKRQSANKIN</sequence>
<dbReference type="OrthoDB" id="430207at2759"/>
<evidence type="ECO:0000256" key="4">
    <source>
        <dbReference type="ARBA" id="ARBA00022989"/>
    </source>
</evidence>
<organism evidence="7 8">
    <name type="scientific">Ceutorhynchus assimilis</name>
    <name type="common">cabbage seed weevil</name>
    <dbReference type="NCBI Taxonomy" id="467358"/>
    <lineage>
        <taxon>Eukaryota</taxon>
        <taxon>Metazoa</taxon>
        <taxon>Ecdysozoa</taxon>
        <taxon>Arthropoda</taxon>
        <taxon>Hexapoda</taxon>
        <taxon>Insecta</taxon>
        <taxon>Pterygota</taxon>
        <taxon>Neoptera</taxon>
        <taxon>Endopterygota</taxon>
        <taxon>Coleoptera</taxon>
        <taxon>Polyphaga</taxon>
        <taxon>Cucujiformia</taxon>
        <taxon>Curculionidae</taxon>
        <taxon>Ceutorhynchinae</taxon>
        <taxon>Ceutorhynchus</taxon>
    </lineage>
</organism>
<proteinExistence type="inferred from homology"/>
<comment type="similarity">
    <text evidence="2 6">Belongs to the peroxisomal membrane protein PXMP2/4 family.</text>
</comment>
<keyword evidence="3 6" id="KW-0812">Transmembrane</keyword>
<dbReference type="Proteomes" id="UP001152799">
    <property type="component" value="Chromosome 12"/>
</dbReference>
<feature type="transmembrane region" description="Helical" evidence="6">
    <location>
        <begin position="157"/>
        <end position="174"/>
    </location>
</feature>
<evidence type="ECO:0000313" key="8">
    <source>
        <dbReference type="Proteomes" id="UP001152799"/>
    </source>
</evidence>
<accession>A0A9N9MDV4</accession>
<dbReference type="Pfam" id="PF04117">
    <property type="entry name" value="Mpv17_PMP22"/>
    <property type="match status" value="1"/>
</dbReference>
<dbReference type="InterPro" id="IPR007248">
    <property type="entry name" value="Mpv17_PMP22"/>
</dbReference>
<dbReference type="AlphaFoldDB" id="A0A9N9MDV4"/>
<evidence type="ECO:0000256" key="6">
    <source>
        <dbReference type="RuleBase" id="RU363053"/>
    </source>
</evidence>
<evidence type="ECO:0000256" key="1">
    <source>
        <dbReference type="ARBA" id="ARBA00004141"/>
    </source>
</evidence>
<dbReference type="GO" id="GO:0016020">
    <property type="term" value="C:membrane"/>
    <property type="evidence" value="ECO:0007669"/>
    <property type="project" value="UniProtKB-SubCell"/>
</dbReference>
<evidence type="ECO:0000256" key="2">
    <source>
        <dbReference type="ARBA" id="ARBA00006824"/>
    </source>
</evidence>
<protein>
    <recommendedName>
        <fullName evidence="9">Mpv17-like protein</fullName>
    </recommendedName>
</protein>
<keyword evidence="4 6" id="KW-1133">Transmembrane helix</keyword>
<evidence type="ECO:0000313" key="7">
    <source>
        <dbReference type="EMBL" id="CAG9762849.1"/>
    </source>
</evidence>
<keyword evidence="5 6" id="KW-0472">Membrane</keyword>
<dbReference type="PANTHER" id="PTHR11266:SF85">
    <property type="entry name" value="MPV17-LIKE PROTEIN"/>
    <property type="match status" value="1"/>
</dbReference>
<feature type="transmembrane region" description="Helical" evidence="6">
    <location>
        <begin position="58"/>
        <end position="77"/>
    </location>
</feature>
<dbReference type="GO" id="GO:0005739">
    <property type="term" value="C:mitochondrion"/>
    <property type="evidence" value="ECO:0007669"/>
    <property type="project" value="TreeGrafter"/>
</dbReference>
<evidence type="ECO:0000256" key="5">
    <source>
        <dbReference type="ARBA" id="ARBA00023136"/>
    </source>
</evidence>
<evidence type="ECO:0000256" key="3">
    <source>
        <dbReference type="ARBA" id="ARBA00022692"/>
    </source>
</evidence>
<evidence type="ECO:0008006" key="9">
    <source>
        <dbReference type="Google" id="ProtNLM"/>
    </source>
</evidence>
<dbReference type="PANTHER" id="PTHR11266">
    <property type="entry name" value="PEROXISOMAL MEMBRANE PROTEIN 2, PXMP2 MPV17"/>
    <property type="match status" value="1"/>
</dbReference>
<reference evidence="7" key="1">
    <citation type="submission" date="2022-01" db="EMBL/GenBank/DDBJ databases">
        <authorList>
            <person name="King R."/>
        </authorList>
    </citation>
    <scope>NUCLEOTIDE SEQUENCE</scope>
</reference>
<feature type="transmembrane region" description="Helical" evidence="6">
    <location>
        <begin position="98"/>
        <end position="115"/>
    </location>
</feature>
<comment type="subcellular location">
    <subcellularLocation>
        <location evidence="1">Membrane</location>
        <topology evidence="1">Multi-pass membrane protein</topology>
    </subcellularLocation>
</comment>
<name>A0A9N9MDV4_9CUCU</name>
<dbReference type="EMBL" id="OU892288">
    <property type="protein sequence ID" value="CAG9762849.1"/>
    <property type="molecule type" value="Genomic_DNA"/>
</dbReference>
<gene>
    <name evidence="7" type="ORF">CEUTPL_LOCUS3521</name>
</gene>
<keyword evidence="8" id="KW-1185">Reference proteome</keyword>